<gene>
    <name evidence="2" type="ORF">NDU88_002499</name>
</gene>
<feature type="compositionally biased region" description="Polar residues" evidence="1">
    <location>
        <begin position="10"/>
        <end position="20"/>
    </location>
</feature>
<organism evidence="2 3">
    <name type="scientific">Pleurodeles waltl</name>
    <name type="common">Iberian ribbed newt</name>
    <dbReference type="NCBI Taxonomy" id="8319"/>
    <lineage>
        <taxon>Eukaryota</taxon>
        <taxon>Metazoa</taxon>
        <taxon>Chordata</taxon>
        <taxon>Craniata</taxon>
        <taxon>Vertebrata</taxon>
        <taxon>Euteleostomi</taxon>
        <taxon>Amphibia</taxon>
        <taxon>Batrachia</taxon>
        <taxon>Caudata</taxon>
        <taxon>Salamandroidea</taxon>
        <taxon>Salamandridae</taxon>
        <taxon>Pleurodelinae</taxon>
        <taxon>Pleurodeles</taxon>
    </lineage>
</organism>
<evidence type="ECO:0000256" key="1">
    <source>
        <dbReference type="SAM" id="MobiDB-lite"/>
    </source>
</evidence>
<dbReference type="Proteomes" id="UP001066276">
    <property type="component" value="Chromosome 4_2"/>
</dbReference>
<name>A0AAV7SEW3_PLEWA</name>
<proteinExistence type="predicted"/>
<feature type="region of interest" description="Disordered" evidence="1">
    <location>
        <begin position="1"/>
        <end position="31"/>
    </location>
</feature>
<dbReference type="AlphaFoldDB" id="A0AAV7SEW3"/>
<accession>A0AAV7SEW3</accession>
<feature type="region of interest" description="Disordered" evidence="1">
    <location>
        <begin position="46"/>
        <end position="101"/>
    </location>
</feature>
<reference evidence="2" key="1">
    <citation type="journal article" date="2022" name="bioRxiv">
        <title>Sequencing and chromosome-scale assembly of the giantPleurodeles waltlgenome.</title>
        <authorList>
            <person name="Brown T."/>
            <person name="Elewa A."/>
            <person name="Iarovenko S."/>
            <person name="Subramanian E."/>
            <person name="Araus A.J."/>
            <person name="Petzold A."/>
            <person name="Susuki M."/>
            <person name="Suzuki K.-i.T."/>
            <person name="Hayashi T."/>
            <person name="Toyoda A."/>
            <person name="Oliveira C."/>
            <person name="Osipova E."/>
            <person name="Leigh N.D."/>
            <person name="Simon A."/>
            <person name="Yun M.H."/>
        </authorList>
    </citation>
    <scope>NUCLEOTIDE SEQUENCE</scope>
    <source>
        <strain evidence="2">20211129_DDA</strain>
        <tissue evidence="2">Liver</tissue>
    </source>
</reference>
<evidence type="ECO:0000313" key="3">
    <source>
        <dbReference type="Proteomes" id="UP001066276"/>
    </source>
</evidence>
<feature type="compositionally biased region" description="Basic residues" evidence="1">
    <location>
        <begin position="71"/>
        <end position="88"/>
    </location>
</feature>
<sequence>MEREDHMAAPQTSWSSTPDQSDQEAFKYCGEWAPIPPRTTIARARGAEEITDPMKQVEKEVQLAQPDRPKETKKKQRPKDPKTKKKGEKHPVYRERKSPSG</sequence>
<keyword evidence="3" id="KW-1185">Reference proteome</keyword>
<dbReference type="EMBL" id="JANPWB010000008">
    <property type="protein sequence ID" value="KAJ1162020.1"/>
    <property type="molecule type" value="Genomic_DNA"/>
</dbReference>
<feature type="compositionally biased region" description="Basic and acidic residues" evidence="1">
    <location>
        <begin position="89"/>
        <end position="101"/>
    </location>
</feature>
<protein>
    <submittedName>
        <fullName evidence="2">Uncharacterized protein</fullName>
    </submittedName>
</protein>
<evidence type="ECO:0000313" key="2">
    <source>
        <dbReference type="EMBL" id="KAJ1162020.1"/>
    </source>
</evidence>
<comment type="caution">
    <text evidence="2">The sequence shown here is derived from an EMBL/GenBank/DDBJ whole genome shotgun (WGS) entry which is preliminary data.</text>
</comment>